<keyword evidence="8 11" id="KW-0503">Monooxygenase</keyword>
<gene>
    <name evidence="13" type="ORF">ACEWY4_026642</name>
</gene>
<keyword evidence="6 11" id="KW-0560">Oxidoreductase</keyword>
<dbReference type="PANTHER" id="PTHR24300">
    <property type="entry name" value="CYTOCHROME P450 508A4-RELATED"/>
    <property type="match status" value="1"/>
</dbReference>
<sequence>MVGALLVLLWLSVCVLLFLLLGGRPKNFPPGPPPLPLLGNLLQLHPTNPLKDLDKLAQRYGPVFSIYIGGRLAVVLNGQQALREALVSQAVELTGRPDDIMISHMTEGKGVILADAGPSWKAHRRFALSTLRNFGLGKRSMEDRILEELTHVCALLEKSAGGWMDPQHLFHRAASNIICSVIFGSRFHYEDHYFQTLITMIEDINKLAIGPWAMLYDIAPVLRVLPLPFRRVFQNYQLLREHMQKVIRQHQLSTHTHPPRDMVDCYLQEIHKRAGDGSSFDDSHLESLLIDLFIAGTDTTSNTLRCACLYLMTHTHIQERCHQEIDSVLGSRECVSFEDRHSMPYVQAVLHESQRVADVVPLSVFHTTTAHTHIHGYAIPKGTMVIPNLSSALREEGQWRFPHEFNPHNFLNERGEFVKPDAFLPFSAGSRVCLGEVLARMELFLILVTMLRRFRLVWPEDAGMPDYQPLFGATQSPKPYRMGIQLREHT</sequence>
<evidence type="ECO:0000256" key="5">
    <source>
        <dbReference type="ARBA" id="ARBA00022723"/>
    </source>
</evidence>
<dbReference type="InterPro" id="IPR001128">
    <property type="entry name" value="Cyt_P450"/>
</dbReference>
<comment type="caution">
    <text evidence="13">The sequence shown here is derived from an EMBL/GenBank/DDBJ whole genome shotgun (WGS) entry which is preliminary data.</text>
</comment>
<proteinExistence type="inferred from homology"/>
<keyword evidence="9" id="KW-0472">Membrane</keyword>
<keyword evidence="5 10" id="KW-0479">Metal-binding</keyword>
<dbReference type="PANTHER" id="PTHR24300:SF327">
    <property type="entry name" value="CYTOCHROME P450 2F2-RELATED"/>
    <property type="match status" value="1"/>
</dbReference>
<evidence type="ECO:0000256" key="1">
    <source>
        <dbReference type="ARBA" id="ARBA00001971"/>
    </source>
</evidence>
<dbReference type="GO" id="GO:0004497">
    <property type="term" value="F:monooxygenase activity"/>
    <property type="evidence" value="ECO:0007669"/>
    <property type="project" value="UniProtKB-KW"/>
</dbReference>
<dbReference type="PROSITE" id="PS00086">
    <property type="entry name" value="CYTOCHROME_P450"/>
    <property type="match status" value="1"/>
</dbReference>
<evidence type="ECO:0000256" key="11">
    <source>
        <dbReference type="RuleBase" id="RU000461"/>
    </source>
</evidence>
<dbReference type="InterPro" id="IPR036396">
    <property type="entry name" value="Cyt_P450_sf"/>
</dbReference>
<evidence type="ECO:0000256" key="12">
    <source>
        <dbReference type="SAM" id="SignalP"/>
    </source>
</evidence>
<feature type="signal peptide" evidence="12">
    <location>
        <begin position="1"/>
        <end position="25"/>
    </location>
</feature>
<evidence type="ECO:0000313" key="14">
    <source>
        <dbReference type="Proteomes" id="UP001591681"/>
    </source>
</evidence>
<keyword evidence="7 10" id="KW-0408">Iron</keyword>
<dbReference type="FunFam" id="1.10.630.10:FF:000004">
    <property type="entry name" value="cytochrome P450 2D15 isoform X1"/>
    <property type="match status" value="1"/>
</dbReference>
<comment type="cofactor">
    <cofactor evidence="1 10">
        <name>heme</name>
        <dbReference type="ChEBI" id="CHEBI:30413"/>
    </cofactor>
</comment>
<organism evidence="13 14">
    <name type="scientific">Coilia grayii</name>
    <name type="common">Gray's grenadier anchovy</name>
    <dbReference type="NCBI Taxonomy" id="363190"/>
    <lineage>
        <taxon>Eukaryota</taxon>
        <taxon>Metazoa</taxon>
        <taxon>Chordata</taxon>
        <taxon>Craniata</taxon>
        <taxon>Vertebrata</taxon>
        <taxon>Euteleostomi</taxon>
        <taxon>Actinopterygii</taxon>
        <taxon>Neopterygii</taxon>
        <taxon>Teleostei</taxon>
        <taxon>Clupei</taxon>
        <taxon>Clupeiformes</taxon>
        <taxon>Clupeoidei</taxon>
        <taxon>Engraulidae</taxon>
        <taxon>Coilinae</taxon>
        <taxon>Coilia</taxon>
    </lineage>
</organism>
<dbReference type="SUPFAM" id="SSF48264">
    <property type="entry name" value="Cytochrome P450"/>
    <property type="match status" value="1"/>
</dbReference>
<name>A0ABD1IQ54_9TELE</name>
<evidence type="ECO:0000256" key="3">
    <source>
        <dbReference type="ARBA" id="ARBA00010617"/>
    </source>
</evidence>
<dbReference type="Pfam" id="PF00067">
    <property type="entry name" value="p450"/>
    <property type="match status" value="1"/>
</dbReference>
<dbReference type="GO" id="GO:0016020">
    <property type="term" value="C:membrane"/>
    <property type="evidence" value="ECO:0007669"/>
    <property type="project" value="UniProtKB-SubCell"/>
</dbReference>
<dbReference type="InterPro" id="IPR002401">
    <property type="entry name" value="Cyt_P450_E_grp-I"/>
</dbReference>
<accession>A0ABD1IQ54</accession>
<evidence type="ECO:0000256" key="10">
    <source>
        <dbReference type="PIRSR" id="PIRSR602401-1"/>
    </source>
</evidence>
<comment type="similarity">
    <text evidence="3 11">Belongs to the cytochrome P450 family.</text>
</comment>
<keyword evidence="4 10" id="KW-0349">Heme</keyword>
<evidence type="ECO:0008006" key="15">
    <source>
        <dbReference type="Google" id="ProtNLM"/>
    </source>
</evidence>
<dbReference type="Gene3D" id="1.10.630.10">
    <property type="entry name" value="Cytochrome P450"/>
    <property type="match status" value="1"/>
</dbReference>
<evidence type="ECO:0000256" key="8">
    <source>
        <dbReference type="ARBA" id="ARBA00023033"/>
    </source>
</evidence>
<dbReference type="PRINTS" id="PR00385">
    <property type="entry name" value="P450"/>
</dbReference>
<feature type="binding site" description="axial binding residue" evidence="10">
    <location>
        <position position="433"/>
    </location>
    <ligand>
        <name>heme</name>
        <dbReference type="ChEBI" id="CHEBI:30413"/>
    </ligand>
    <ligandPart>
        <name>Fe</name>
        <dbReference type="ChEBI" id="CHEBI:18248"/>
    </ligandPart>
</feature>
<evidence type="ECO:0000256" key="4">
    <source>
        <dbReference type="ARBA" id="ARBA00022617"/>
    </source>
</evidence>
<dbReference type="AlphaFoldDB" id="A0ABD1IQ54"/>
<keyword evidence="14" id="KW-1185">Reference proteome</keyword>
<dbReference type="GO" id="GO:0046872">
    <property type="term" value="F:metal ion binding"/>
    <property type="evidence" value="ECO:0007669"/>
    <property type="project" value="UniProtKB-KW"/>
</dbReference>
<comment type="subcellular location">
    <subcellularLocation>
        <location evidence="2">Membrane</location>
    </subcellularLocation>
</comment>
<dbReference type="Proteomes" id="UP001591681">
    <property type="component" value="Unassembled WGS sequence"/>
</dbReference>
<evidence type="ECO:0000256" key="2">
    <source>
        <dbReference type="ARBA" id="ARBA00004370"/>
    </source>
</evidence>
<dbReference type="EMBL" id="JBHFQA010000024">
    <property type="protein sequence ID" value="KAL2077138.1"/>
    <property type="molecule type" value="Genomic_DNA"/>
</dbReference>
<protein>
    <recommendedName>
        <fullName evidence="15">Cytochrome P450 2F2-like</fullName>
    </recommendedName>
</protein>
<dbReference type="PRINTS" id="PR00463">
    <property type="entry name" value="EP450I"/>
</dbReference>
<evidence type="ECO:0000256" key="6">
    <source>
        <dbReference type="ARBA" id="ARBA00023002"/>
    </source>
</evidence>
<keyword evidence="12" id="KW-0732">Signal</keyword>
<dbReference type="InterPro" id="IPR017972">
    <property type="entry name" value="Cyt_P450_CS"/>
</dbReference>
<evidence type="ECO:0000256" key="9">
    <source>
        <dbReference type="ARBA" id="ARBA00023136"/>
    </source>
</evidence>
<dbReference type="InterPro" id="IPR050182">
    <property type="entry name" value="Cytochrome_P450_fam2"/>
</dbReference>
<reference evidence="13 14" key="1">
    <citation type="submission" date="2024-09" db="EMBL/GenBank/DDBJ databases">
        <title>A chromosome-level genome assembly of Gray's grenadier anchovy, Coilia grayii.</title>
        <authorList>
            <person name="Fu Z."/>
        </authorList>
    </citation>
    <scope>NUCLEOTIDE SEQUENCE [LARGE SCALE GENOMIC DNA]</scope>
    <source>
        <strain evidence="13">G4</strain>
        <tissue evidence="13">Muscle</tissue>
    </source>
</reference>
<evidence type="ECO:0000256" key="7">
    <source>
        <dbReference type="ARBA" id="ARBA00023004"/>
    </source>
</evidence>
<feature type="chain" id="PRO_5044842407" description="Cytochrome P450 2F2-like" evidence="12">
    <location>
        <begin position="26"/>
        <end position="490"/>
    </location>
</feature>
<evidence type="ECO:0000313" key="13">
    <source>
        <dbReference type="EMBL" id="KAL2077138.1"/>
    </source>
</evidence>